<gene>
    <name evidence="3" type="ORF">F8144_43585</name>
</gene>
<feature type="region of interest" description="Disordered" evidence="1">
    <location>
        <begin position="163"/>
        <end position="216"/>
    </location>
</feature>
<dbReference type="Pfam" id="PF01610">
    <property type="entry name" value="DDE_Tnp_ISL3"/>
    <property type="match status" value="1"/>
</dbReference>
<comment type="caution">
    <text evidence="3">The sequence shown here is derived from an EMBL/GenBank/DDBJ whole genome shotgun (WGS) entry which is preliminary data.</text>
</comment>
<name>A0A7J5D1E0_9ACTN</name>
<organism evidence="3 4">
    <name type="scientific">Streptomyces triticiradicis</name>
    <dbReference type="NCBI Taxonomy" id="2651189"/>
    <lineage>
        <taxon>Bacteria</taxon>
        <taxon>Bacillati</taxon>
        <taxon>Actinomycetota</taxon>
        <taxon>Actinomycetes</taxon>
        <taxon>Kitasatosporales</taxon>
        <taxon>Streptomycetaceae</taxon>
        <taxon>Streptomyces</taxon>
    </lineage>
</organism>
<evidence type="ECO:0000256" key="1">
    <source>
        <dbReference type="SAM" id="MobiDB-lite"/>
    </source>
</evidence>
<dbReference type="InterPro" id="IPR047951">
    <property type="entry name" value="Transpos_ISL3"/>
</dbReference>
<feature type="domain" description="Transposase IS204/IS1001/IS1096/IS1165 DDE" evidence="2">
    <location>
        <begin position="63"/>
        <end position="162"/>
    </location>
</feature>
<dbReference type="PANTHER" id="PTHR33498:SF1">
    <property type="entry name" value="TRANSPOSASE FOR INSERTION SEQUENCE ELEMENT IS1557"/>
    <property type="match status" value="1"/>
</dbReference>
<dbReference type="InterPro" id="IPR002560">
    <property type="entry name" value="Transposase_DDE"/>
</dbReference>
<evidence type="ECO:0000313" key="4">
    <source>
        <dbReference type="Proteomes" id="UP000442990"/>
    </source>
</evidence>
<evidence type="ECO:0000313" key="3">
    <source>
        <dbReference type="EMBL" id="KAB1976725.1"/>
    </source>
</evidence>
<feature type="compositionally biased region" description="Basic residues" evidence="1">
    <location>
        <begin position="205"/>
        <end position="216"/>
    </location>
</feature>
<sequence length="216" mass="24057">MVGWGPRHSVSSLKHSPSTEFPLRLNAHPQASGLVVTLPLEWSGPVRLLRALPLPQPESVPCLGVDEFAVHRGRTYATILVDMDTHRPVDVLTDRTAHTFAVWRREHPEVRVVCRDRAGSFRDGAQVCAPQARQVANAWHLLQNLAETVEHIVGRHRADLREPLTVQASQDDVRPTTPGGTRRARTAAPAGRTHPRTPPTDPRTHQTRRQPASHRP</sequence>
<protein>
    <submittedName>
        <fullName evidence="3">Transposase</fullName>
    </submittedName>
</protein>
<evidence type="ECO:0000259" key="2">
    <source>
        <dbReference type="Pfam" id="PF01610"/>
    </source>
</evidence>
<accession>A0A7J5D1E0</accession>
<dbReference type="PANTHER" id="PTHR33498">
    <property type="entry name" value="TRANSPOSASE FOR INSERTION SEQUENCE ELEMENT IS1557"/>
    <property type="match status" value="1"/>
</dbReference>
<dbReference type="EMBL" id="WBKG01000076">
    <property type="protein sequence ID" value="KAB1976725.1"/>
    <property type="molecule type" value="Genomic_DNA"/>
</dbReference>
<keyword evidence="4" id="KW-1185">Reference proteome</keyword>
<dbReference type="AlphaFoldDB" id="A0A7J5D1E0"/>
<proteinExistence type="predicted"/>
<feature type="compositionally biased region" description="Low complexity" evidence="1">
    <location>
        <begin position="175"/>
        <end position="192"/>
    </location>
</feature>
<reference evidence="3 4" key="1">
    <citation type="submission" date="2019-09" db="EMBL/GenBank/DDBJ databases">
        <title>Isolation and identification of active actinomycetes.</title>
        <authorList>
            <person name="Yu Z."/>
            <person name="Han C."/>
            <person name="Yu B."/>
        </authorList>
    </citation>
    <scope>NUCLEOTIDE SEQUENCE [LARGE SCALE GENOMIC DNA]</scope>
    <source>
        <strain evidence="3 4">NEAU-H2</strain>
    </source>
</reference>
<dbReference type="Proteomes" id="UP000442990">
    <property type="component" value="Unassembled WGS sequence"/>
</dbReference>